<dbReference type="Pfam" id="PF10839">
    <property type="entry name" value="DUF2647"/>
    <property type="match status" value="1"/>
</dbReference>
<dbReference type="PANTHER" id="PTHR34890">
    <property type="entry name" value="ORF16-LACZ FUSION PROTEIN-RELATED"/>
    <property type="match status" value="1"/>
</dbReference>
<evidence type="ECO:0000256" key="2">
    <source>
        <dbReference type="ARBA" id="ARBA00007638"/>
    </source>
</evidence>
<feature type="region of interest" description="Disordered" evidence="6">
    <location>
        <begin position="462"/>
        <end position="484"/>
    </location>
</feature>
<organism evidence="7">
    <name type="scientific">Salix viminalis</name>
    <name type="common">Common osier</name>
    <name type="synonym">Basket willow</name>
    <dbReference type="NCBI Taxonomy" id="40686"/>
    <lineage>
        <taxon>Eukaryota</taxon>
        <taxon>Viridiplantae</taxon>
        <taxon>Streptophyta</taxon>
        <taxon>Embryophyta</taxon>
        <taxon>Tracheophyta</taxon>
        <taxon>Spermatophyta</taxon>
        <taxon>Magnoliopsida</taxon>
        <taxon>eudicotyledons</taxon>
        <taxon>Gunneridae</taxon>
        <taxon>Pentapetalae</taxon>
        <taxon>rosids</taxon>
        <taxon>fabids</taxon>
        <taxon>Malpighiales</taxon>
        <taxon>Salicaceae</taxon>
        <taxon>Saliceae</taxon>
        <taxon>Salix</taxon>
    </lineage>
</organism>
<evidence type="ECO:0000256" key="1">
    <source>
        <dbReference type="ARBA" id="ARBA00004229"/>
    </source>
</evidence>
<gene>
    <name evidence="7" type="ORF">SVIM_LOCUS430134</name>
</gene>
<evidence type="ECO:0000256" key="5">
    <source>
        <dbReference type="ARBA" id="ARBA00022640"/>
    </source>
</evidence>
<sequence>MPRILLKERGAFGNADTGGAWLSSARATAGDKPEEGEDDVKSSCPYALGDTRATMAGTKGRDPARAATRLHEAGIASNRRSAIRRRNKVAVLEGAAGSPPFQGEVMLVEYFGRNKLIGSPFLVPRVPPARRHGDVKRKERDGVSLAFGIAGPRREAARRAISSVVERAPDNCVVVPGLRIDGAIQVRSNVDPTFYSLVGSGRSGGTTMAPLFSRIHTSLISVWTAISRAQTKNYEIAPFILGDGGIVPFEPFFFMLSGGLEKAAINRIFLTLPSRKEEREILFPFRRDQEIGSSHKKNTWLINNSLLGLRPPQSLRTPPISAMGSGLKKDLRVSKVGPGGSLNAFFFLLIGVISKRLAMVRKKGEQAHLESAVHRRVDGPAAPKKRIEEASDSFIHAPLGSGDIAQLVELRSCNWVVAITGWMSNCPGGNDSILYLNRWLTFSKSSMDRTWTIVGVGGSPRVPSSGIPGEEDQELRDRPKDAFGIQGSRTDHRTLFNKWNALAVCSQLLSIVGLYGRISRGPRGGGLPCGGCQRFESAYLQLVSLVGTKLYDSTQFFRFGSSIYDLSFMDVDKILPFSSTLGWHSLKVKGEVQTRKGLRWIPRHPETRKGVVSDEMLRGVENKRRSGDSRIVTRGKESKSDSRSSGERNGSSLNRENGVVGEQYKRRAARRSGGVLHPRWRESSSRKHH</sequence>
<evidence type="ECO:0000313" key="7">
    <source>
        <dbReference type="EMBL" id="VFU58772.1"/>
    </source>
</evidence>
<comment type="similarity">
    <text evidence="2">Belongs to the ycf68 family.</text>
</comment>
<evidence type="ECO:0000256" key="4">
    <source>
        <dbReference type="ARBA" id="ARBA00022528"/>
    </source>
</evidence>
<keyword evidence="5" id="KW-0934">Plastid</keyword>
<feature type="compositionally biased region" description="Basic and acidic residues" evidence="6">
    <location>
        <begin position="634"/>
        <end position="646"/>
    </location>
</feature>
<feature type="region of interest" description="Disordered" evidence="6">
    <location>
        <begin position="619"/>
        <end position="689"/>
    </location>
</feature>
<keyword evidence="4" id="KW-0150">Chloroplast</keyword>
<reference evidence="7" key="1">
    <citation type="submission" date="2019-03" db="EMBL/GenBank/DDBJ databases">
        <authorList>
            <person name="Mank J."/>
            <person name="Almeida P."/>
        </authorList>
    </citation>
    <scope>NUCLEOTIDE SEQUENCE</scope>
    <source>
        <strain evidence="7">78183</strain>
    </source>
</reference>
<protein>
    <recommendedName>
        <fullName evidence="3">Uncharacterized protein ycf68</fullName>
    </recommendedName>
</protein>
<feature type="compositionally biased region" description="Basic and acidic residues" evidence="6">
    <location>
        <begin position="619"/>
        <end position="628"/>
    </location>
</feature>
<proteinExistence type="inferred from homology"/>
<feature type="compositionally biased region" description="Basic and acidic residues" evidence="6">
    <location>
        <begin position="679"/>
        <end position="689"/>
    </location>
</feature>
<dbReference type="InterPro" id="IPR022546">
    <property type="entry name" value="Uncharacterised_Ycf68"/>
</dbReference>
<accession>A0A6N2MWA8</accession>
<dbReference type="AlphaFoldDB" id="A0A6N2MWA8"/>
<name>A0A6N2MWA8_SALVM</name>
<comment type="subcellular location">
    <subcellularLocation>
        <location evidence="1">Plastid</location>
        <location evidence="1">Chloroplast</location>
    </subcellularLocation>
</comment>
<evidence type="ECO:0000256" key="6">
    <source>
        <dbReference type="SAM" id="MobiDB-lite"/>
    </source>
</evidence>
<dbReference type="GO" id="GO:0009507">
    <property type="term" value="C:chloroplast"/>
    <property type="evidence" value="ECO:0007669"/>
    <property type="project" value="UniProtKB-SubCell"/>
</dbReference>
<dbReference type="EMBL" id="CAADRP010002001">
    <property type="protein sequence ID" value="VFU58772.1"/>
    <property type="molecule type" value="Genomic_DNA"/>
</dbReference>
<evidence type="ECO:0000256" key="3">
    <source>
        <dbReference type="ARBA" id="ARBA00021456"/>
    </source>
</evidence>